<keyword evidence="1" id="KW-1185">Reference proteome</keyword>
<dbReference type="Proteomes" id="UP000504629">
    <property type="component" value="Unplaced"/>
</dbReference>
<gene>
    <name evidence="2" type="primary">LOC114252550</name>
</gene>
<evidence type="ECO:0000313" key="1">
    <source>
        <dbReference type="Proteomes" id="UP000504629"/>
    </source>
</evidence>
<dbReference type="KEGG" id="bman:114252550"/>
<protein>
    <submittedName>
        <fullName evidence="2">Uncharacterized protein LOC114252550</fullName>
    </submittedName>
</protein>
<organism evidence="1 2">
    <name type="scientific">Bombyx mandarina</name>
    <name type="common">Wild silk moth</name>
    <name type="synonym">Wild silkworm</name>
    <dbReference type="NCBI Taxonomy" id="7092"/>
    <lineage>
        <taxon>Eukaryota</taxon>
        <taxon>Metazoa</taxon>
        <taxon>Ecdysozoa</taxon>
        <taxon>Arthropoda</taxon>
        <taxon>Hexapoda</taxon>
        <taxon>Insecta</taxon>
        <taxon>Pterygota</taxon>
        <taxon>Neoptera</taxon>
        <taxon>Endopterygota</taxon>
        <taxon>Lepidoptera</taxon>
        <taxon>Glossata</taxon>
        <taxon>Ditrysia</taxon>
        <taxon>Bombycoidea</taxon>
        <taxon>Bombycidae</taxon>
        <taxon>Bombycinae</taxon>
        <taxon>Bombyx</taxon>
    </lineage>
</organism>
<sequence length="204" mass="24047">MARYKAEHNITHRTALITDIGDTIKMYPRALFILCLGLVTVSASPAIRQEIDNNLSSPNIKLEVNPEDHKEESDQYSLVSDNLETSTENSEDFPKFDEVADVDVIIEESVGEPNDITQIQDDASLDYFPEIDDSYRFTSVDKVEDEIMDTAAGVIPFTIFRRRQKPRRRYMARRRFTPRWNPYRNFQYFYPYYGFYRPSSFRYY</sequence>
<reference evidence="2" key="1">
    <citation type="submission" date="2025-08" db="UniProtKB">
        <authorList>
            <consortium name="RefSeq"/>
        </authorList>
    </citation>
    <scope>IDENTIFICATION</scope>
    <source>
        <tissue evidence="2">Silk gland</tissue>
    </source>
</reference>
<dbReference type="OrthoDB" id="7232756at2759"/>
<accession>A0A6J2KPI3</accession>
<name>A0A6J2KPI3_BOMMA</name>
<dbReference type="AlphaFoldDB" id="A0A6J2KPI3"/>
<dbReference type="GeneID" id="114252550"/>
<proteinExistence type="predicted"/>
<evidence type="ECO:0000313" key="2">
    <source>
        <dbReference type="RefSeq" id="XP_028042872.1"/>
    </source>
</evidence>
<dbReference type="RefSeq" id="XP_028042872.1">
    <property type="nucleotide sequence ID" value="XM_028187071.1"/>
</dbReference>